<dbReference type="EMBL" id="CM007383">
    <property type="protein sequence ID" value="ONK75067.1"/>
    <property type="molecule type" value="Genomic_DNA"/>
</dbReference>
<reference evidence="2" key="1">
    <citation type="journal article" date="2017" name="Nat. Commun.">
        <title>The asparagus genome sheds light on the origin and evolution of a young Y chromosome.</title>
        <authorList>
            <person name="Harkess A."/>
            <person name="Zhou J."/>
            <person name="Xu C."/>
            <person name="Bowers J.E."/>
            <person name="Van der Hulst R."/>
            <person name="Ayyampalayam S."/>
            <person name="Mercati F."/>
            <person name="Riccardi P."/>
            <person name="McKain M.R."/>
            <person name="Kakrana A."/>
            <person name="Tang H."/>
            <person name="Ray J."/>
            <person name="Groenendijk J."/>
            <person name="Arikit S."/>
            <person name="Mathioni S.M."/>
            <person name="Nakano M."/>
            <person name="Shan H."/>
            <person name="Telgmann-Rauber A."/>
            <person name="Kanno A."/>
            <person name="Yue Z."/>
            <person name="Chen H."/>
            <person name="Li W."/>
            <person name="Chen Y."/>
            <person name="Xu X."/>
            <person name="Zhang Y."/>
            <person name="Luo S."/>
            <person name="Chen H."/>
            <person name="Gao J."/>
            <person name="Mao Z."/>
            <person name="Pires J.C."/>
            <person name="Luo M."/>
            <person name="Kudrna D."/>
            <person name="Wing R.A."/>
            <person name="Meyers B.C."/>
            <person name="Yi K."/>
            <person name="Kong H."/>
            <person name="Lavrijsen P."/>
            <person name="Sunseri F."/>
            <person name="Falavigna A."/>
            <person name="Ye Y."/>
            <person name="Leebens-Mack J.H."/>
            <person name="Chen G."/>
        </authorList>
    </citation>
    <scope>NUCLEOTIDE SEQUENCE [LARGE SCALE GENOMIC DNA]</scope>
    <source>
        <strain evidence="2">cv. DH0086</strain>
    </source>
</reference>
<organism evidence="1 2">
    <name type="scientific">Asparagus officinalis</name>
    <name type="common">Garden asparagus</name>
    <dbReference type="NCBI Taxonomy" id="4686"/>
    <lineage>
        <taxon>Eukaryota</taxon>
        <taxon>Viridiplantae</taxon>
        <taxon>Streptophyta</taxon>
        <taxon>Embryophyta</taxon>
        <taxon>Tracheophyta</taxon>
        <taxon>Spermatophyta</taxon>
        <taxon>Magnoliopsida</taxon>
        <taxon>Liliopsida</taxon>
        <taxon>Asparagales</taxon>
        <taxon>Asparagaceae</taxon>
        <taxon>Asparagoideae</taxon>
        <taxon>Asparagus</taxon>
    </lineage>
</organism>
<sequence length="319" mass="36230">MHTQGKERHARRRMDARWPLPGAHRQSVSSKTDAMNRDGASLCGPRCEVKAELKRLNKKGMESVWVRVRRGGKVVNLRARVAAEKRGRIHRSFTIRAARDDRHVAVLADLTLDECSQLQEMSRTVVNTYNPRFDKNKGITYDWKKKVGTYLPDRRSTVISSILFLPFSNERSVESTTTRCMAWFTSAVSSGVPLVFVNIQTEQALNSGKYTSPETVTRQLSWKELSWGRQQSPRKSTTAEMVQGIRLWFLPGISEVPVILTIEPDETRFGMDIKRTDEARFIPNSNSQSIKLLKVVCVIFVVGLLDSVNYAKMQDSKGI</sequence>
<accession>A0A5P1FCF9</accession>
<name>A0A5P1FCF9_ASPOF</name>
<keyword evidence="2" id="KW-1185">Reference proteome</keyword>
<protein>
    <submittedName>
        <fullName evidence="1">Uncharacterized protein</fullName>
    </submittedName>
</protein>
<dbReference type="Gramene" id="ONK75067">
    <property type="protein sequence ID" value="ONK75067"/>
    <property type="gene ID" value="A4U43_C03F12970"/>
</dbReference>
<proteinExistence type="predicted"/>
<evidence type="ECO:0000313" key="2">
    <source>
        <dbReference type="Proteomes" id="UP000243459"/>
    </source>
</evidence>
<evidence type="ECO:0000313" key="1">
    <source>
        <dbReference type="EMBL" id="ONK75067.1"/>
    </source>
</evidence>
<dbReference type="OMA" id="HRSFTIR"/>
<dbReference type="PANTHER" id="PTHR33984">
    <property type="entry name" value="OS02G0717600 PROTEIN"/>
    <property type="match status" value="1"/>
</dbReference>
<gene>
    <name evidence="1" type="ORF">A4U43_C03F12970</name>
</gene>
<dbReference type="Proteomes" id="UP000243459">
    <property type="component" value="Chromosome 3"/>
</dbReference>
<dbReference type="AlphaFoldDB" id="A0A5P1FCF9"/>
<dbReference type="PANTHER" id="PTHR33984:SF10">
    <property type="entry name" value="S1 MOTIF DOMAIN-CONTAINING PROTEIN"/>
    <property type="match status" value="1"/>
</dbReference>